<keyword evidence="2" id="KW-1185">Reference proteome</keyword>
<evidence type="ECO:0000313" key="1">
    <source>
        <dbReference type="EMBL" id="TQM63087.1"/>
    </source>
</evidence>
<gene>
    <name evidence="1" type="ORF">FB466_1336</name>
</gene>
<dbReference type="Proteomes" id="UP000318331">
    <property type="component" value="Unassembled WGS sequence"/>
</dbReference>
<evidence type="ECO:0000313" key="2">
    <source>
        <dbReference type="Proteomes" id="UP000318331"/>
    </source>
</evidence>
<dbReference type="AlphaFoldDB" id="A0A543HXM0"/>
<reference evidence="1 2" key="1">
    <citation type="submission" date="2019-06" db="EMBL/GenBank/DDBJ databases">
        <title>Sequencing the genomes of 1000 actinobacteria strains.</title>
        <authorList>
            <person name="Klenk H.-P."/>
        </authorList>
    </citation>
    <scope>NUCLEOTIDE SEQUENCE [LARGE SCALE GENOMIC DNA]</scope>
    <source>
        <strain evidence="1 2">DSM 18031</strain>
    </source>
</reference>
<organism evidence="1 2">
    <name type="scientific">Klugiella xanthotipulae</name>
    <dbReference type="NCBI Taxonomy" id="244735"/>
    <lineage>
        <taxon>Bacteria</taxon>
        <taxon>Bacillati</taxon>
        <taxon>Actinomycetota</taxon>
        <taxon>Actinomycetes</taxon>
        <taxon>Micrococcales</taxon>
        <taxon>Microbacteriaceae</taxon>
        <taxon>Klugiella</taxon>
    </lineage>
</organism>
<proteinExistence type="predicted"/>
<dbReference type="EMBL" id="VFPN01000002">
    <property type="protein sequence ID" value="TQM63087.1"/>
    <property type="molecule type" value="Genomic_DNA"/>
</dbReference>
<accession>A0A543HXM0</accession>
<comment type="caution">
    <text evidence="1">The sequence shown here is derived from an EMBL/GenBank/DDBJ whole genome shotgun (WGS) entry which is preliminary data.</text>
</comment>
<protein>
    <submittedName>
        <fullName evidence="1">Uncharacterized protein</fullName>
    </submittedName>
</protein>
<sequence length="29" mass="3182">MECLYLFVVLLLPIVTAQNPPATSFGENT</sequence>
<name>A0A543HXM0_9MICO</name>